<dbReference type="AlphaFoldDB" id="A0A7V6A253"/>
<accession>A0A7V6A253</accession>
<dbReference type="EMBL" id="DTGR01000057">
    <property type="protein sequence ID" value="HHS28827.1"/>
    <property type="molecule type" value="Genomic_DNA"/>
</dbReference>
<proteinExistence type="inferred from homology"/>
<dbReference type="Gene3D" id="1.10.12.10">
    <property type="entry name" value="Lyase 2-enoyl-coa Hydratase, Chain A, domain 2"/>
    <property type="match status" value="1"/>
</dbReference>
<dbReference type="Gene3D" id="3.90.226.10">
    <property type="entry name" value="2-enoyl-CoA Hydratase, Chain A, domain 1"/>
    <property type="match status" value="1"/>
</dbReference>
<dbReference type="CDD" id="cd06558">
    <property type="entry name" value="crotonase-like"/>
    <property type="match status" value="1"/>
</dbReference>
<dbReference type="PANTHER" id="PTHR43459">
    <property type="entry name" value="ENOYL-COA HYDRATASE"/>
    <property type="match status" value="1"/>
</dbReference>
<dbReference type="Pfam" id="PF00378">
    <property type="entry name" value="ECH_1"/>
    <property type="match status" value="1"/>
</dbReference>
<comment type="similarity">
    <text evidence="1 2">Belongs to the enoyl-CoA hydratase/isomerase family.</text>
</comment>
<dbReference type="PANTHER" id="PTHR43459:SF1">
    <property type="entry name" value="EG:BACN32G11.4 PROTEIN"/>
    <property type="match status" value="1"/>
</dbReference>
<reference evidence="3" key="1">
    <citation type="journal article" date="2020" name="mSystems">
        <title>Genome- and Community-Level Interaction Insights into Carbon Utilization and Element Cycling Functions of Hydrothermarchaeota in Hydrothermal Sediment.</title>
        <authorList>
            <person name="Zhou Z."/>
            <person name="Liu Y."/>
            <person name="Xu W."/>
            <person name="Pan J."/>
            <person name="Luo Z.H."/>
            <person name="Li M."/>
        </authorList>
    </citation>
    <scope>NUCLEOTIDE SEQUENCE [LARGE SCALE GENOMIC DNA]</scope>
    <source>
        <strain evidence="3">SpSt-767</strain>
    </source>
</reference>
<dbReference type="GO" id="GO:0003824">
    <property type="term" value="F:catalytic activity"/>
    <property type="evidence" value="ECO:0007669"/>
    <property type="project" value="InterPro"/>
</dbReference>
<evidence type="ECO:0000256" key="1">
    <source>
        <dbReference type="ARBA" id="ARBA00005254"/>
    </source>
</evidence>
<sequence>MNYNFLLFEVQDGVGLIRLNRPDEGNTITLEMAGELLDAALRCDEDPEVRAVVLTGSGKMFCAGGDLKAFAGQGDGASFYMKQTTQVFHAAISRLNWMDAPVIGAINGTAAGGGLSLALATDIAIAAEAAKFTMAYTRIGLVPDGAATYFLARLVGLRRAKEMILLNPVLSARQALEWGLINQVVADDLVLPTALDLAQQLAKGPTRAFEVAKRLLLSGATESLESQMEKESRAIAAMVASADGQEGIAAFLAKRLPEFSGK</sequence>
<gene>
    <name evidence="3" type="ORF">ENV52_03885</name>
</gene>
<dbReference type="InterPro" id="IPR018376">
    <property type="entry name" value="Enoyl-CoA_hyd/isom_CS"/>
</dbReference>
<dbReference type="InterPro" id="IPR001753">
    <property type="entry name" value="Enoyl-CoA_hydra/iso"/>
</dbReference>
<evidence type="ECO:0000256" key="2">
    <source>
        <dbReference type="RuleBase" id="RU003707"/>
    </source>
</evidence>
<evidence type="ECO:0000313" key="3">
    <source>
        <dbReference type="EMBL" id="HHS28827.1"/>
    </source>
</evidence>
<dbReference type="SUPFAM" id="SSF52096">
    <property type="entry name" value="ClpP/crotonase"/>
    <property type="match status" value="1"/>
</dbReference>
<dbReference type="InterPro" id="IPR014748">
    <property type="entry name" value="Enoyl-CoA_hydra_C"/>
</dbReference>
<organism evidence="3">
    <name type="scientific">Desulfobacca acetoxidans</name>
    <dbReference type="NCBI Taxonomy" id="60893"/>
    <lineage>
        <taxon>Bacteria</taxon>
        <taxon>Pseudomonadati</taxon>
        <taxon>Thermodesulfobacteriota</taxon>
        <taxon>Desulfobaccia</taxon>
        <taxon>Desulfobaccales</taxon>
        <taxon>Desulfobaccaceae</taxon>
        <taxon>Desulfobacca</taxon>
    </lineage>
</organism>
<protein>
    <submittedName>
        <fullName evidence="3">Enoyl-CoA hydratase</fullName>
    </submittedName>
</protein>
<dbReference type="PROSITE" id="PS00166">
    <property type="entry name" value="ENOYL_COA_HYDRATASE"/>
    <property type="match status" value="1"/>
</dbReference>
<comment type="caution">
    <text evidence="3">The sequence shown here is derived from an EMBL/GenBank/DDBJ whole genome shotgun (WGS) entry which is preliminary data.</text>
</comment>
<name>A0A7V6A253_9BACT</name>
<dbReference type="InterPro" id="IPR029045">
    <property type="entry name" value="ClpP/crotonase-like_dom_sf"/>
</dbReference>